<dbReference type="Pfam" id="PF07039">
    <property type="entry name" value="SGF29_Tudor"/>
    <property type="match status" value="1"/>
</dbReference>
<dbReference type="InterPro" id="IPR025718">
    <property type="entry name" value="SAP30_Sin3-bd"/>
</dbReference>
<dbReference type="GO" id="GO:0000124">
    <property type="term" value="C:SAGA complex"/>
    <property type="evidence" value="ECO:0007669"/>
    <property type="project" value="InterPro"/>
</dbReference>
<evidence type="ECO:0000259" key="2">
    <source>
        <dbReference type="PROSITE" id="PS51518"/>
    </source>
</evidence>
<dbReference type="InterPro" id="IPR010750">
    <property type="entry name" value="SGF29_tudor-like_dom"/>
</dbReference>
<reference evidence="3" key="1">
    <citation type="submission" date="2021-01" db="EMBL/GenBank/DDBJ databases">
        <authorList>
            <person name="Corre E."/>
            <person name="Pelletier E."/>
            <person name="Niang G."/>
            <person name="Scheremetjew M."/>
            <person name="Finn R."/>
            <person name="Kale V."/>
            <person name="Holt S."/>
            <person name="Cochrane G."/>
            <person name="Meng A."/>
            <person name="Brown T."/>
            <person name="Cohen L."/>
        </authorList>
    </citation>
    <scope>NUCLEOTIDE SEQUENCE</scope>
    <source>
        <strain evidence="3">NY070348D</strain>
    </source>
</reference>
<proteinExistence type="predicted"/>
<dbReference type="EMBL" id="HBHK01008271">
    <property type="protein sequence ID" value="CAD9675593.1"/>
    <property type="molecule type" value="Transcribed_RNA"/>
</dbReference>
<sequence length="248" mass="28024">MNGYPRNLAVDFSKLRPNTLKRYAWYYNVEAPTNNNQPELASACARHFSNHVMVNETQVLNSFIEYCHNPNAPSKKRGRYNGFVGKPGATGLGGGKRGNPASVGEEPASKKKRHTVIPEGRKAVSKINDNWMLTRVIKYMKRKKMYKVEDADEMAKDALHFEVHPDEIILLPTAEEIASRKAIPKHSRVLARFPKTTTFYAATVVKKIERGKKTPDYCLRFDDDERDATGEIRSLKVSALEVVETAKT</sequence>
<accession>A0A7S2RMR3</accession>
<evidence type="ECO:0000256" key="1">
    <source>
        <dbReference type="SAM" id="MobiDB-lite"/>
    </source>
</evidence>
<dbReference type="PANTHER" id="PTHR21539">
    <property type="entry name" value="SAGA-ASSOCIATED FACTOR 29"/>
    <property type="match status" value="1"/>
</dbReference>
<dbReference type="Gene3D" id="2.30.30.140">
    <property type="match status" value="2"/>
</dbReference>
<dbReference type="PROSITE" id="PS51518">
    <property type="entry name" value="SGF29_C"/>
    <property type="match status" value="1"/>
</dbReference>
<dbReference type="Pfam" id="PF13867">
    <property type="entry name" value="SAP30_Sin3_bdg"/>
    <property type="match status" value="1"/>
</dbReference>
<feature type="domain" description="SGF29 C-terminal" evidence="2">
    <location>
        <begin position="113"/>
        <end position="248"/>
    </location>
</feature>
<dbReference type="InterPro" id="IPR037802">
    <property type="entry name" value="SGF29"/>
</dbReference>
<protein>
    <recommendedName>
        <fullName evidence="2">SGF29 C-terminal domain-containing protein</fullName>
    </recommendedName>
</protein>
<dbReference type="Gene3D" id="6.10.160.20">
    <property type="match status" value="1"/>
</dbReference>
<feature type="region of interest" description="Disordered" evidence="1">
    <location>
        <begin position="78"/>
        <end position="114"/>
    </location>
</feature>
<organism evidence="3">
    <name type="scientific">Mucochytrium quahogii</name>
    <dbReference type="NCBI Taxonomy" id="96639"/>
    <lineage>
        <taxon>Eukaryota</taxon>
        <taxon>Sar</taxon>
        <taxon>Stramenopiles</taxon>
        <taxon>Bigyra</taxon>
        <taxon>Labyrinthulomycetes</taxon>
        <taxon>Thraustochytrida</taxon>
        <taxon>Thraustochytriidae</taxon>
        <taxon>Mucochytrium</taxon>
    </lineage>
</organism>
<feature type="compositionally biased region" description="Gly residues" evidence="1">
    <location>
        <begin position="88"/>
        <end position="97"/>
    </location>
</feature>
<dbReference type="PANTHER" id="PTHR21539:SF0">
    <property type="entry name" value="SAGA-ASSOCIATED FACTOR 29"/>
    <property type="match status" value="1"/>
</dbReference>
<dbReference type="AlphaFoldDB" id="A0A7S2RMR3"/>
<name>A0A7S2RMR3_9STRA</name>
<gene>
    <name evidence="3" type="ORF">QSP1433_LOCUS5123</name>
</gene>
<dbReference type="InterPro" id="IPR038291">
    <property type="entry name" value="SAP30_C_sf"/>
</dbReference>
<evidence type="ECO:0000313" key="3">
    <source>
        <dbReference type="EMBL" id="CAD9675593.1"/>
    </source>
</evidence>